<dbReference type="Proteomes" id="UP001497527">
    <property type="component" value="Unassembled WGS sequence"/>
</dbReference>
<dbReference type="SUPFAM" id="SSF46955">
    <property type="entry name" value="Putative DNA-binding domain"/>
    <property type="match status" value="1"/>
</dbReference>
<dbReference type="RefSeq" id="WP_348716358.1">
    <property type="nucleotide sequence ID" value="NZ_CAXJIO010000011.1"/>
</dbReference>
<reference evidence="2 3" key="1">
    <citation type="submission" date="2024-05" db="EMBL/GenBank/DDBJ databases">
        <authorList>
            <person name="Duchaud E."/>
        </authorList>
    </citation>
    <scope>NUCLEOTIDE SEQUENCE [LARGE SCALE GENOMIC DNA]</scope>
    <source>
        <strain evidence="2">Ena-SAMPLE-TAB-13-05-2024-13:56:06:370-140308</strain>
    </source>
</reference>
<dbReference type="EMBL" id="CAXJIO010000011">
    <property type="protein sequence ID" value="CAL2102741.1"/>
    <property type="molecule type" value="Genomic_DNA"/>
</dbReference>
<dbReference type="Gene3D" id="1.10.1660.10">
    <property type="match status" value="1"/>
</dbReference>
<keyword evidence="3" id="KW-1185">Reference proteome</keyword>
<organism evidence="2 3">
    <name type="scientific">Tenacibaculum polynesiense</name>
    <dbReference type="NCBI Taxonomy" id="3137857"/>
    <lineage>
        <taxon>Bacteria</taxon>
        <taxon>Pseudomonadati</taxon>
        <taxon>Bacteroidota</taxon>
        <taxon>Flavobacteriia</taxon>
        <taxon>Flavobacteriales</taxon>
        <taxon>Flavobacteriaceae</taxon>
        <taxon>Tenacibaculum</taxon>
    </lineage>
</organism>
<name>A0ABM9PAW2_9FLAO</name>
<sequence>MTKVLLKRKTGDVLSQIWDFYSDLLVDKLIDRLEGRNHALQTIEVSCREKEEEEDKLLSVQDVCQIFGVTRGTLNNWRKLGYFKPDTKVGRSPRYKMSSVQSFINSKNESYDRFN</sequence>
<gene>
    <name evidence="2" type="ORF">T190423A01A_20492</name>
</gene>
<feature type="domain" description="Helix-turn-helix" evidence="1">
    <location>
        <begin position="57"/>
        <end position="107"/>
    </location>
</feature>
<proteinExistence type="predicted"/>
<dbReference type="InterPro" id="IPR009061">
    <property type="entry name" value="DNA-bd_dom_put_sf"/>
</dbReference>
<evidence type="ECO:0000259" key="1">
    <source>
        <dbReference type="Pfam" id="PF12728"/>
    </source>
</evidence>
<evidence type="ECO:0000313" key="3">
    <source>
        <dbReference type="Proteomes" id="UP001497527"/>
    </source>
</evidence>
<evidence type="ECO:0000313" key="2">
    <source>
        <dbReference type="EMBL" id="CAL2102741.1"/>
    </source>
</evidence>
<comment type="caution">
    <text evidence="2">The sequence shown here is derived from an EMBL/GenBank/DDBJ whole genome shotgun (WGS) entry which is preliminary data.</text>
</comment>
<dbReference type="Pfam" id="PF12728">
    <property type="entry name" value="HTH_17"/>
    <property type="match status" value="1"/>
</dbReference>
<dbReference type="InterPro" id="IPR041657">
    <property type="entry name" value="HTH_17"/>
</dbReference>
<protein>
    <submittedName>
        <fullName evidence="2">HTH_17 domain-containing protein</fullName>
    </submittedName>
</protein>
<accession>A0ABM9PAW2</accession>